<dbReference type="PANTHER" id="PTHR43133">
    <property type="entry name" value="RNA POLYMERASE ECF-TYPE SIGMA FACTO"/>
    <property type="match status" value="1"/>
</dbReference>
<keyword evidence="5 6" id="KW-0804">Transcription</keyword>
<evidence type="ECO:0000313" key="10">
    <source>
        <dbReference type="Proteomes" id="UP000606653"/>
    </source>
</evidence>
<dbReference type="InterPro" id="IPR014284">
    <property type="entry name" value="RNA_pol_sigma-70_dom"/>
</dbReference>
<keyword evidence="2 6" id="KW-0805">Transcription regulation</keyword>
<keyword evidence="10" id="KW-1185">Reference proteome</keyword>
<dbReference type="InterPro" id="IPR013325">
    <property type="entry name" value="RNA_pol_sigma_r2"/>
</dbReference>
<dbReference type="Pfam" id="PF04542">
    <property type="entry name" value="Sigma70_r2"/>
    <property type="match status" value="1"/>
</dbReference>
<comment type="caution">
    <text evidence="9">The sequence shown here is derived from an EMBL/GenBank/DDBJ whole genome shotgun (WGS) entry which is preliminary data.</text>
</comment>
<evidence type="ECO:0000256" key="2">
    <source>
        <dbReference type="ARBA" id="ARBA00023015"/>
    </source>
</evidence>
<feature type="domain" description="RNA polymerase sigma factor 70 region 4 type 2" evidence="8">
    <location>
        <begin position="121"/>
        <end position="167"/>
    </location>
</feature>
<dbReference type="InterPro" id="IPR013249">
    <property type="entry name" value="RNA_pol_sigma70_r4_t2"/>
</dbReference>
<dbReference type="InterPro" id="IPR000838">
    <property type="entry name" value="RNA_pol_sigma70_ECF_CS"/>
</dbReference>
<dbReference type="Pfam" id="PF08281">
    <property type="entry name" value="Sigma70_r4_2"/>
    <property type="match status" value="1"/>
</dbReference>
<dbReference type="Gene3D" id="1.10.10.10">
    <property type="entry name" value="Winged helix-like DNA-binding domain superfamily/Winged helix DNA-binding domain"/>
    <property type="match status" value="1"/>
</dbReference>
<reference evidence="10" key="1">
    <citation type="journal article" date="2019" name="Int. J. Syst. Evol. Microbiol.">
        <title>The Global Catalogue of Microorganisms (GCM) 10K type strain sequencing project: providing services to taxonomists for standard genome sequencing and annotation.</title>
        <authorList>
            <consortium name="The Broad Institute Genomics Platform"/>
            <consortium name="The Broad Institute Genome Sequencing Center for Infectious Disease"/>
            <person name="Wu L."/>
            <person name="Ma J."/>
        </authorList>
    </citation>
    <scope>NUCLEOTIDE SEQUENCE [LARGE SCALE GENOMIC DNA]</scope>
    <source>
        <strain evidence="10">CGMCC 1.6964</strain>
    </source>
</reference>
<gene>
    <name evidence="9" type="ORF">GCM10010969_03750</name>
</gene>
<dbReference type="InterPro" id="IPR039425">
    <property type="entry name" value="RNA_pol_sigma-70-like"/>
</dbReference>
<evidence type="ECO:0000256" key="5">
    <source>
        <dbReference type="ARBA" id="ARBA00023163"/>
    </source>
</evidence>
<dbReference type="RefSeq" id="WP_018975309.1">
    <property type="nucleotide sequence ID" value="NZ_BMLN01000001.1"/>
</dbReference>
<accession>A0ABQ2KSX3</accession>
<dbReference type="EMBL" id="BMLN01000001">
    <property type="protein sequence ID" value="GGN91853.1"/>
    <property type="molecule type" value="Genomic_DNA"/>
</dbReference>
<dbReference type="SUPFAM" id="SSF88946">
    <property type="entry name" value="Sigma2 domain of RNA polymerase sigma factors"/>
    <property type="match status" value="1"/>
</dbReference>
<dbReference type="PANTHER" id="PTHR43133:SF51">
    <property type="entry name" value="RNA POLYMERASE SIGMA FACTOR"/>
    <property type="match status" value="1"/>
</dbReference>
<dbReference type="Proteomes" id="UP000606653">
    <property type="component" value="Unassembled WGS sequence"/>
</dbReference>
<comment type="similarity">
    <text evidence="1 6">Belongs to the sigma-70 factor family. ECF subfamily.</text>
</comment>
<evidence type="ECO:0000259" key="7">
    <source>
        <dbReference type="Pfam" id="PF04542"/>
    </source>
</evidence>
<dbReference type="NCBIfam" id="TIGR02937">
    <property type="entry name" value="sigma70-ECF"/>
    <property type="match status" value="1"/>
</dbReference>
<evidence type="ECO:0000313" key="9">
    <source>
        <dbReference type="EMBL" id="GGN91853.1"/>
    </source>
</evidence>
<feature type="domain" description="RNA polymerase sigma-70 region 2" evidence="7">
    <location>
        <begin position="23"/>
        <end position="89"/>
    </location>
</feature>
<dbReference type="InterPro" id="IPR036388">
    <property type="entry name" value="WH-like_DNA-bd_sf"/>
</dbReference>
<dbReference type="InterPro" id="IPR007627">
    <property type="entry name" value="RNA_pol_sigma70_r2"/>
</dbReference>
<sequence>MDEEIKWIRQIQHKSDKKAANALVDRYYREIYGFVRKQTSNPELALDLTQEVFISALQSLRGFDGSRASFRTWLYRIASNRIVDHYRSAHYRYAGQSPPIAEDWSDGIDFTLEVERRDEAQQVLDAAQRLEPTAQLIFRLKFFADCTFSEIAGLLKLSESTVKSKYYALIRKIQHELGGDRS</sequence>
<protein>
    <recommendedName>
        <fullName evidence="6">RNA polymerase sigma factor</fullName>
    </recommendedName>
</protein>
<evidence type="ECO:0000256" key="1">
    <source>
        <dbReference type="ARBA" id="ARBA00010641"/>
    </source>
</evidence>
<name>A0ABQ2KSX3_9BACL</name>
<dbReference type="SUPFAM" id="SSF88659">
    <property type="entry name" value="Sigma3 and sigma4 domains of RNA polymerase sigma factors"/>
    <property type="match status" value="1"/>
</dbReference>
<dbReference type="PROSITE" id="PS01063">
    <property type="entry name" value="SIGMA70_ECF"/>
    <property type="match status" value="1"/>
</dbReference>
<evidence type="ECO:0000256" key="6">
    <source>
        <dbReference type="RuleBase" id="RU000716"/>
    </source>
</evidence>
<keyword evidence="4 6" id="KW-0238">DNA-binding</keyword>
<evidence type="ECO:0000259" key="8">
    <source>
        <dbReference type="Pfam" id="PF08281"/>
    </source>
</evidence>
<keyword evidence="3 6" id="KW-0731">Sigma factor</keyword>
<evidence type="ECO:0000256" key="3">
    <source>
        <dbReference type="ARBA" id="ARBA00023082"/>
    </source>
</evidence>
<evidence type="ECO:0000256" key="4">
    <source>
        <dbReference type="ARBA" id="ARBA00023125"/>
    </source>
</evidence>
<proteinExistence type="inferred from homology"/>
<organism evidence="9 10">
    <name type="scientific">Saccharibacillus kuerlensis</name>
    <dbReference type="NCBI Taxonomy" id="459527"/>
    <lineage>
        <taxon>Bacteria</taxon>
        <taxon>Bacillati</taxon>
        <taxon>Bacillota</taxon>
        <taxon>Bacilli</taxon>
        <taxon>Bacillales</taxon>
        <taxon>Paenibacillaceae</taxon>
        <taxon>Saccharibacillus</taxon>
    </lineage>
</organism>
<dbReference type="InterPro" id="IPR013324">
    <property type="entry name" value="RNA_pol_sigma_r3/r4-like"/>
</dbReference>
<dbReference type="Gene3D" id="1.10.1740.10">
    <property type="match status" value="1"/>
</dbReference>